<evidence type="ECO:0000256" key="4">
    <source>
        <dbReference type="ARBA" id="ARBA00022827"/>
    </source>
</evidence>
<dbReference type="Gene3D" id="3.30.9.10">
    <property type="entry name" value="D-Amino Acid Oxidase, subunit A, domain 2"/>
    <property type="match status" value="1"/>
</dbReference>
<evidence type="ECO:0000256" key="5">
    <source>
        <dbReference type="ARBA" id="ARBA00023002"/>
    </source>
</evidence>
<keyword evidence="3" id="KW-0285">Flavoprotein</keyword>
<feature type="region of interest" description="Disordered" evidence="6">
    <location>
        <begin position="251"/>
        <end position="271"/>
    </location>
</feature>
<name>A0ABP9XAC1_9DEIO</name>
<dbReference type="SUPFAM" id="SSF51905">
    <property type="entry name" value="FAD/NAD(P)-binding domain"/>
    <property type="match status" value="1"/>
</dbReference>
<dbReference type="InterPro" id="IPR036188">
    <property type="entry name" value="FAD/NAD-bd_sf"/>
</dbReference>
<evidence type="ECO:0000313" key="8">
    <source>
        <dbReference type="EMBL" id="GAA5532329.1"/>
    </source>
</evidence>
<dbReference type="EMBL" id="BAABRV010000001">
    <property type="protein sequence ID" value="GAA5532329.1"/>
    <property type="molecule type" value="Genomic_DNA"/>
</dbReference>
<keyword evidence="5" id="KW-0560">Oxidoreductase</keyword>
<dbReference type="Gene3D" id="3.50.50.60">
    <property type="entry name" value="FAD/NAD(P)-binding domain"/>
    <property type="match status" value="1"/>
</dbReference>
<evidence type="ECO:0000256" key="1">
    <source>
        <dbReference type="ARBA" id="ARBA00001974"/>
    </source>
</evidence>
<protein>
    <recommendedName>
        <fullName evidence="7">FAD dependent oxidoreductase domain-containing protein</fullName>
    </recommendedName>
</protein>
<organism evidence="8 9">
    <name type="scientific">Deinococcus aluminii</name>
    <dbReference type="NCBI Taxonomy" id="1656885"/>
    <lineage>
        <taxon>Bacteria</taxon>
        <taxon>Thermotogati</taxon>
        <taxon>Deinococcota</taxon>
        <taxon>Deinococci</taxon>
        <taxon>Deinococcales</taxon>
        <taxon>Deinococcaceae</taxon>
        <taxon>Deinococcus</taxon>
    </lineage>
</organism>
<dbReference type="InterPro" id="IPR039651">
    <property type="entry name" value="FixC-like"/>
</dbReference>
<feature type="compositionally biased region" description="Polar residues" evidence="6">
    <location>
        <begin position="251"/>
        <end position="262"/>
    </location>
</feature>
<keyword evidence="9" id="KW-1185">Reference proteome</keyword>
<proteinExistence type="inferred from homology"/>
<comment type="similarity">
    <text evidence="2">Belongs to the ETF-QO/FixC family.</text>
</comment>
<evidence type="ECO:0000256" key="6">
    <source>
        <dbReference type="SAM" id="MobiDB-lite"/>
    </source>
</evidence>
<dbReference type="InterPro" id="IPR006076">
    <property type="entry name" value="FAD-dep_OxRdtase"/>
</dbReference>
<evidence type="ECO:0000259" key="7">
    <source>
        <dbReference type="Pfam" id="PF01266"/>
    </source>
</evidence>
<sequence>MMGSMAGSSGTGGAGAAGRVWAHVGQAFAETAYDVVVVGAGRMGTACALFLRRLAPDLRLLIVERGGLPNEEGATILAPGVWTALDVPGGREREAAWVRSALEHDFGNVSFQPRPLLDLHRAEGTGRVPSTDLLARFPAAAGLFDPAALPCGQVDEQAATYRPGAVALACGQGAVQAGADLLLNTHAHLTPGGVRLDRLTVTNTHQIVTHETHELRAGVVVVAMGADGPHAAEHDLGLHTAHGRAYRQLPRLNTPSTDQTPTLRAGGLTLRPQHGGFTLVPPIHHRDPHGYRPTGGRLTSVPVGVRRETLEDLIRLMDALPPLSTDALEVGHSLADVPGAWLALPQGRVGAPPTHQRLTDGVHLLLGGPLADTLGLAVAYDLAGAVAGVAGRPWE</sequence>
<dbReference type="PANTHER" id="PTHR43624:SF2">
    <property type="entry name" value="ELECTRON TRANSFER FLAVOPROTEIN-QUINONE OXIDOREDUCTASE YDIS-RELATED"/>
    <property type="match status" value="1"/>
</dbReference>
<keyword evidence="4" id="KW-0274">FAD</keyword>
<evidence type="ECO:0000256" key="2">
    <source>
        <dbReference type="ARBA" id="ARBA00006796"/>
    </source>
</evidence>
<reference evidence="8 9" key="1">
    <citation type="submission" date="2024-02" db="EMBL/GenBank/DDBJ databases">
        <title>Deinococcus aluminii NBRC 112889.</title>
        <authorList>
            <person name="Ichikawa N."/>
            <person name="Katano-Makiyama Y."/>
            <person name="Hidaka K."/>
        </authorList>
    </citation>
    <scope>NUCLEOTIDE SEQUENCE [LARGE SCALE GENOMIC DNA]</scope>
    <source>
        <strain evidence="8 9">NBRC 112889</strain>
    </source>
</reference>
<gene>
    <name evidence="8" type="ORF">Dalu01_00718</name>
</gene>
<dbReference type="PANTHER" id="PTHR43624">
    <property type="entry name" value="ELECTRON TRANSFER FLAVOPROTEIN-QUINONE OXIDOREDUCTASE YDIS-RELATED"/>
    <property type="match status" value="1"/>
</dbReference>
<comment type="caution">
    <text evidence="8">The sequence shown here is derived from an EMBL/GenBank/DDBJ whole genome shotgun (WGS) entry which is preliminary data.</text>
</comment>
<evidence type="ECO:0000313" key="9">
    <source>
        <dbReference type="Proteomes" id="UP001404956"/>
    </source>
</evidence>
<comment type="cofactor">
    <cofactor evidence="1">
        <name>FAD</name>
        <dbReference type="ChEBI" id="CHEBI:57692"/>
    </cofactor>
</comment>
<evidence type="ECO:0000256" key="3">
    <source>
        <dbReference type="ARBA" id="ARBA00022630"/>
    </source>
</evidence>
<dbReference type="Proteomes" id="UP001404956">
    <property type="component" value="Unassembled WGS sequence"/>
</dbReference>
<feature type="domain" description="FAD dependent oxidoreductase" evidence="7">
    <location>
        <begin position="34"/>
        <end position="319"/>
    </location>
</feature>
<accession>A0ABP9XAC1</accession>
<dbReference type="Pfam" id="PF01266">
    <property type="entry name" value="DAO"/>
    <property type="match status" value="1"/>
</dbReference>